<dbReference type="OMA" id="VEWHRFD"/>
<keyword evidence="1" id="KW-1185">Reference proteome</keyword>
<dbReference type="RefSeq" id="XP_035677575.1">
    <property type="nucleotide sequence ID" value="XM_035821682.1"/>
</dbReference>
<proteinExistence type="predicted"/>
<dbReference type="Proteomes" id="UP000001554">
    <property type="component" value="Chromosome 5"/>
</dbReference>
<dbReference type="GeneID" id="118416550"/>
<protein>
    <submittedName>
        <fullName evidence="2">Uncharacterized protein LOC118416550</fullName>
    </submittedName>
</protein>
<dbReference type="AlphaFoldDB" id="A0A9J7L8M9"/>
<dbReference type="KEGG" id="bfo:118416550"/>
<dbReference type="OrthoDB" id="9969951at2759"/>
<organism evidence="1 2">
    <name type="scientific">Branchiostoma floridae</name>
    <name type="common">Florida lancelet</name>
    <name type="synonym">Amphioxus</name>
    <dbReference type="NCBI Taxonomy" id="7739"/>
    <lineage>
        <taxon>Eukaryota</taxon>
        <taxon>Metazoa</taxon>
        <taxon>Chordata</taxon>
        <taxon>Cephalochordata</taxon>
        <taxon>Leptocardii</taxon>
        <taxon>Amphioxiformes</taxon>
        <taxon>Branchiostomatidae</taxon>
        <taxon>Branchiostoma</taxon>
    </lineage>
</organism>
<reference evidence="2" key="2">
    <citation type="submission" date="2025-08" db="UniProtKB">
        <authorList>
            <consortium name="RefSeq"/>
        </authorList>
    </citation>
    <scope>IDENTIFICATION</scope>
    <source>
        <strain evidence="2">S238N-H82</strain>
        <tissue evidence="2">Testes</tissue>
    </source>
</reference>
<reference evidence="1" key="1">
    <citation type="journal article" date="2020" name="Nat. Ecol. Evol.">
        <title>Deeply conserved synteny resolves early events in vertebrate evolution.</title>
        <authorList>
            <person name="Simakov O."/>
            <person name="Marletaz F."/>
            <person name="Yue J.X."/>
            <person name="O'Connell B."/>
            <person name="Jenkins J."/>
            <person name="Brandt A."/>
            <person name="Calef R."/>
            <person name="Tung C.H."/>
            <person name="Huang T.K."/>
            <person name="Schmutz J."/>
            <person name="Satoh N."/>
            <person name="Yu J.K."/>
            <person name="Putnam N.H."/>
            <person name="Green R.E."/>
            <person name="Rokhsar D.S."/>
        </authorList>
    </citation>
    <scope>NUCLEOTIDE SEQUENCE [LARGE SCALE GENOMIC DNA]</scope>
    <source>
        <strain evidence="1">S238N-H82</strain>
    </source>
</reference>
<accession>A0A9J7L8M9</accession>
<name>A0A9J7L8M9_BRAFL</name>
<sequence>MSCFSPIFTSPAAGAAGVLTAEQCAWEVMKPFRVFGPAWMRNAGRPVRQELPEHVRFCEDCGRPHDDVETTWKVAGGGYLARLPPQGPTCDTCGRLTGMTSTIRLVRWGQGWRVVEWHRFDFILMSADIWGTLDERPVSFLVEDHWDDDTYRPGDEVHFHHLVGLVETLRQGAPSEIEAATDDIVDWISNEETTVGVAMDDELFDEEEDHSTPWVVDVEDLFMQHPQFFSPAADGM</sequence>
<gene>
    <name evidence="2" type="primary">LOC118416550</name>
</gene>
<evidence type="ECO:0000313" key="2">
    <source>
        <dbReference type="RefSeq" id="XP_035677575.1"/>
    </source>
</evidence>
<evidence type="ECO:0000313" key="1">
    <source>
        <dbReference type="Proteomes" id="UP000001554"/>
    </source>
</evidence>